<dbReference type="Gene3D" id="2.30.260.10">
    <property type="entry name" value="putative xylanase like domain"/>
    <property type="match status" value="1"/>
</dbReference>
<comment type="caution">
    <text evidence="2">The sequence shown here is derived from an EMBL/GenBank/DDBJ whole genome shotgun (WGS) entry which is preliminary data.</text>
</comment>
<evidence type="ECO:0000313" key="2">
    <source>
        <dbReference type="EMBL" id="EOS10289.1"/>
    </source>
</evidence>
<feature type="signal peptide" evidence="1">
    <location>
        <begin position="1"/>
        <end position="24"/>
    </location>
</feature>
<dbReference type="Proteomes" id="UP000014200">
    <property type="component" value="Unassembled WGS sequence"/>
</dbReference>
<dbReference type="Pfam" id="PF07313">
    <property type="entry name" value="AmiA-like"/>
    <property type="match status" value="1"/>
</dbReference>
<sequence>MYMRKLHPWLLGMILGLMSCMVSASENDSIKVGDLLQKASLLPADSCRILFFAKSLLGVSYVANTLDETDEEALVVYLDKVDCTTFVETVLALSLTDKNGKSDFGSYKQALQCIRYRNGKQAGYVSRLHYFSDWIKDNEQKGIVHERTGELGLAVSQVLNLDFMSTHPDNYRQLKNNPSIISQMIEIEGRWKNVPVSYLPKSCLNVSPEELDIRNGDIIAITTNIKGLDVVHTGFACWMDGKLHLLHASSVMKKVILDPQSLFDYSKNKKAHTGVRVISFSSL</sequence>
<protein>
    <recommendedName>
        <fullName evidence="4">DUF1460 domain-containing protein</fullName>
    </recommendedName>
</protein>
<dbReference type="SUPFAM" id="SSF54001">
    <property type="entry name" value="Cysteine proteinases"/>
    <property type="match status" value="1"/>
</dbReference>
<dbReference type="EMBL" id="ASSP01000020">
    <property type="protein sequence ID" value="EOS10289.1"/>
    <property type="molecule type" value="Genomic_DNA"/>
</dbReference>
<dbReference type="Gene3D" id="1.10.3670.10">
    <property type="entry name" value="Putative xylanase like domain"/>
    <property type="match status" value="1"/>
</dbReference>
<name>R9I245_9BACT</name>
<keyword evidence="1" id="KW-0732">Signal</keyword>
<keyword evidence="3" id="KW-1185">Reference proteome</keyword>
<reference evidence="2 3" key="1">
    <citation type="submission" date="2013-04" db="EMBL/GenBank/DDBJ databases">
        <title>The Genome Sequence of Bacteroides massiliensis dnLKV3.</title>
        <authorList>
            <consortium name="The Broad Institute Genomics Platform"/>
            <consortium name="The Broad Institute Genome Sequencing Center for Infectious Disease"/>
            <person name="Earl A."/>
            <person name="Xavier R."/>
            <person name="Kuhn K."/>
            <person name="Stappenbeck T."/>
            <person name="Walker B."/>
            <person name="Young S."/>
            <person name="Zeng Q."/>
            <person name="Gargeya S."/>
            <person name="Fitzgerald M."/>
            <person name="Haas B."/>
            <person name="Abouelleil A."/>
            <person name="Allen A.W."/>
            <person name="Alvarado L."/>
            <person name="Arachchi H.M."/>
            <person name="Berlin A.M."/>
            <person name="Chapman S.B."/>
            <person name="Gainer-Dewar J."/>
            <person name="Goldberg J."/>
            <person name="Griggs A."/>
            <person name="Gujja S."/>
            <person name="Hansen M."/>
            <person name="Howarth C."/>
            <person name="Imamovic A."/>
            <person name="Ireland A."/>
            <person name="Larimer J."/>
            <person name="McCowan C."/>
            <person name="Murphy C."/>
            <person name="Pearson M."/>
            <person name="Poon T.W."/>
            <person name="Priest M."/>
            <person name="Roberts A."/>
            <person name="Saif S."/>
            <person name="Shea T."/>
            <person name="Sisk P."/>
            <person name="Sykes S."/>
            <person name="Wortman J."/>
            <person name="Nusbaum C."/>
            <person name="Birren B."/>
        </authorList>
    </citation>
    <scope>NUCLEOTIDE SEQUENCE [LARGE SCALE GENOMIC DNA]</scope>
    <source>
        <strain evidence="3">dnLKV3</strain>
    </source>
</reference>
<evidence type="ECO:0000313" key="3">
    <source>
        <dbReference type="Proteomes" id="UP000014200"/>
    </source>
</evidence>
<dbReference type="PROSITE" id="PS51257">
    <property type="entry name" value="PROKAR_LIPOPROTEIN"/>
    <property type="match status" value="1"/>
</dbReference>
<accession>R9I245</accession>
<gene>
    <name evidence="2" type="ORF">C802_03269</name>
</gene>
<dbReference type="InterPro" id="IPR038765">
    <property type="entry name" value="Papain-like_cys_pep_sf"/>
</dbReference>
<organism evidence="2 3">
    <name type="scientific">Phocaeicola sartorii</name>
    <dbReference type="NCBI Taxonomy" id="671267"/>
    <lineage>
        <taxon>Bacteria</taxon>
        <taxon>Pseudomonadati</taxon>
        <taxon>Bacteroidota</taxon>
        <taxon>Bacteroidia</taxon>
        <taxon>Bacteroidales</taxon>
        <taxon>Bacteroidaceae</taxon>
        <taxon>Phocaeicola</taxon>
    </lineage>
</organism>
<dbReference type="AlphaFoldDB" id="R9I245"/>
<dbReference type="STRING" id="1235788.C802_03269"/>
<evidence type="ECO:0000256" key="1">
    <source>
        <dbReference type="SAM" id="SignalP"/>
    </source>
</evidence>
<dbReference type="InterPro" id="IPR010846">
    <property type="entry name" value="AmiA-like"/>
</dbReference>
<feature type="chain" id="PRO_5004483236" description="DUF1460 domain-containing protein" evidence="1">
    <location>
        <begin position="25"/>
        <end position="283"/>
    </location>
</feature>
<dbReference type="PATRIC" id="fig|1235788.3.peg.3355"/>
<proteinExistence type="predicted"/>
<evidence type="ECO:0008006" key="4">
    <source>
        <dbReference type="Google" id="ProtNLM"/>
    </source>
</evidence>
<dbReference type="HOGENOM" id="CLU_065574_0_0_10"/>